<evidence type="ECO:0000256" key="1">
    <source>
        <dbReference type="ARBA" id="ARBA00004167"/>
    </source>
</evidence>
<accession>G4RCZ5</accession>
<evidence type="ECO:0000256" key="5">
    <source>
        <dbReference type="ARBA" id="ARBA00023136"/>
    </source>
</evidence>
<keyword evidence="3 6" id="KW-0812">Transmembrane</keyword>
<dbReference type="Pfam" id="PF03743">
    <property type="entry name" value="TrbI"/>
    <property type="match status" value="1"/>
</dbReference>
<organism evidence="7 8">
    <name type="scientific">Pelagibacterium halotolerans (strain DSM 22347 / JCM 15775 / CGMCC 1.7692 / B2)</name>
    <dbReference type="NCBI Taxonomy" id="1082931"/>
    <lineage>
        <taxon>Bacteria</taxon>
        <taxon>Pseudomonadati</taxon>
        <taxon>Pseudomonadota</taxon>
        <taxon>Alphaproteobacteria</taxon>
        <taxon>Hyphomicrobiales</taxon>
        <taxon>Devosiaceae</taxon>
        <taxon>Pelagibacterium</taxon>
    </lineage>
</organism>
<dbReference type="InterPro" id="IPR005498">
    <property type="entry name" value="T4SS_VirB10/TraB/TrbI"/>
</dbReference>
<evidence type="ECO:0000256" key="3">
    <source>
        <dbReference type="ARBA" id="ARBA00022692"/>
    </source>
</evidence>
<dbReference type="CDD" id="cd16429">
    <property type="entry name" value="VirB10"/>
    <property type="match status" value="1"/>
</dbReference>
<proteinExistence type="inferred from homology"/>
<dbReference type="HOGENOM" id="CLU_042657_0_0_5"/>
<keyword evidence="4 6" id="KW-1133">Transmembrane helix</keyword>
<reference evidence="7 8" key="1">
    <citation type="journal article" date="2012" name="J. Bacteriol.">
        <title>Complete genome sequence of Pelagibacterium halotolerans B2T.</title>
        <authorList>
            <person name="Huo Y.Y."/>
            <person name="Cheng H."/>
            <person name="Han X.F."/>
            <person name="Jiang X.W."/>
            <person name="Sun C."/>
            <person name="Zhang X.Q."/>
            <person name="Zhu X.F."/>
            <person name="Liu Y.F."/>
            <person name="Li P.F."/>
            <person name="Ni P.X."/>
            <person name="Wu M."/>
        </authorList>
    </citation>
    <scope>NUCLEOTIDE SEQUENCE [LARGE SCALE GENOMIC DNA]</scope>
    <source>
        <strain evidence="8">DSM 22347 / JCM 15775 / CGMCC 1.7692 / B2</strain>
    </source>
</reference>
<evidence type="ECO:0000256" key="6">
    <source>
        <dbReference type="SAM" id="Phobius"/>
    </source>
</evidence>
<dbReference type="AlphaFoldDB" id="G4RCZ5"/>
<evidence type="ECO:0000313" key="7">
    <source>
        <dbReference type="EMBL" id="AEQ52778.1"/>
    </source>
</evidence>
<gene>
    <name evidence="7" type="ordered locus">KKY_2772</name>
</gene>
<dbReference type="Proteomes" id="UP000008850">
    <property type="component" value="Chromosome"/>
</dbReference>
<feature type="transmembrane region" description="Helical" evidence="6">
    <location>
        <begin position="27"/>
        <end position="47"/>
    </location>
</feature>
<protein>
    <submittedName>
        <fullName evidence="7">Conjugative transfer protein TrbI</fullName>
    </submittedName>
</protein>
<name>G4RCZ5_PELHB</name>
<evidence type="ECO:0000256" key="4">
    <source>
        <dbReference type="ARBA" id="ARBA00022989"/>
    </source>
</evidence>
<evidence type="ECO:0000313" key="8">
    <source>
        <dbReference type="Proteomes" id="UP000008850"/>
    </source>
</evidence>
<dbReference type="STRING" id="1082931.KKY_2772"/>
<comment type="subcellular location">
    <subcellularLocation>
        <location evidence="1">Membrane</location>
        <topology evidence="1">Single-pass membrane protein</topology>
    </subcellularLocation>
</comment>
<keyword evidence="8" id="KW-1185">Reference proteome</keyword>
<evidence type="ECO:0000256" key="2">
    <source>
        <dbReference type="ARBA" id="ARBA00010265"/>
    </source>
</evidence>
<dbReference type="eggNOG" id="COG2948">
    <property type="taxonomic scope" value="Bacteria"/>
</dbReference>
<comment type="similarity">
    <text evidence="2">Belongs to the TrbI/VirB10 family.</text>
</comment>
<dbReference type="RefSeq" id="WP_014131925.1">
    <property type="nucleotide sequence ID" value="NC_016078.1"/>
</dbReference>
<keyword evidence="5 6" id="KW-0472">Membrane</keyword>
<sequence length="393" mass="42082">MSEAPDIRAELRLQLEKPKVTRLSRRVIIGLAGVSGIAVLGALIWALDTNRRSADPEQELFSIDNRPTAEGLNTLPSDYAGTPQLGPPLPGDLGRAILETQDRGQPVVMPSFQPPEIDREEQARLAEIESARLSQLFVGSNTAVGAGSLPSLPQLTMPELIAPVGAASPLPLDAGAAQNMQDRKLDFLTGEVDTRAVSDQQLMLPASPYLVQAGAIIPAALITGIRSDLPGQITAQVTSPVYDTPTGSFLLIPQGARLIGRYDSQIAFGQSRVLLVWDRLILPNGRSILLDSQPGTDTMGFAGLEDEVDYHWGRIFQAAALSTLLGIGTNLGSSSEESEIAAAIRESAQGTAQDVGQQIVQRQINIQPTLTIRPGFPVRILVNRDLVLEPYRG</sequence>
<dbReference type="PATRIC" id="fig|1082931.4.peg.2739"/>
<dbReference type="InterPro" id="IPR042217">
    <property type="entry name" value="T4SS_VirB10/TrbI"/>
</dbReference>
<dbReference type="Gene3D" id="2.40.128.260">
    <property type="entry name" value="Type IV secretion system, VirB10/TraB/TrbI"/>
    <property type="match status" value="1"/>
</dbReference>
<dbReference type="GO" id="GO:0016020">
    <property type="term" value="C:membrane"/>
    <property type="evidence" value="ECO:0007669"/>
    <property type="project" value="UniProtKB-SubCell"/>
</dbReference>
<dbReference type="EMBL" id="CP003075">
    <property type="protein sequence ID" value="AEQ52778.1"/>
    <property type="molecule type" value="Genomic_DNA"/>
</dbReference>
<dbReference type="KEGG" id="phl:KKY_2772"/>